<dbReference type="InterPro" id="IPR001932">
    <property type="entry name" value="PPM-type_phosphatase-like_dom"/>
</dbReference>
<dbReference type="Pfam" id="PF00481">
    <property type="entry name" value="PP2C"/>
    <property type="match status" value="1"/>
</dbReference>
<keyword evidence="3" id="KW-0479">Metal-binding</keyword>
<evidence type="ECO:0000313" key="9">
    <source>
        <dbReference type="EMBL" id="CAK0860374.1"/>
    </source>
</evidence>
<feature type="non-terminal residue" evidence="9">
    <location>
        <position position="1"/>
    </location>
</feature>
<dbReference type="PROSITE" id="PS51746">
    <property type="entry name" value="PPM_2"/>
    <property type="match status" value="1"/>
</dbReference>
<feature type="domain" description="PPM-type phosphatase" evidence="8">
    <location>
        <begin position="66"/>
        <end position="378"/>
    </location>
</feature>
<reference evidence="9" key="1">
    <citation type="submission" date="2023-10" db="EMBL/GenBank/DDBJ databases">
        <authorList>
            <person name="Chen Y."/>
            <person name="Shah S."/>
            <person name="Dougan E. K."/>
            <person name="Thang M."/>
            <person name="Chan C."/>
        </authorList>
    </citation>
    <scope>NUCLEOTIDE SEQUENCE [LARGE SCALE GENOMIC DNA]</scope>
</reference>
<evidence type="ECO:0000256" key="5">
    <source>
        <dbReference type="ARBA" id="ARBA00022912"/>
    </source>
</evidence>
<gene>
    <name evidence="9" type="ORF">PCOR1329_LOCUS49369</name>
</gene>
<keyword evidence="4 6" id="KW-0378">Hydrolase</keyword>
<feature type="compositionally biased region" description="Gly residues" evidence="7">
    <location>
        <begin position="98"/>
        <end position="110"/>
    </location>
</feature>
<dbReference type="PROSITE" id="PS01032">
    <property type="entry name" value="PPM_1"/>
    <property type="match status" value="1"/>
</dbReference>
<evidence type="ECO:0000256" key="2">
    <source>
        <dbReference type="ARBA" id="ARBA00006702"/>
    </source>
</evidence>
<feature type="region of interest" description="Disordered" evidence="7">
    <location>
        <begin position="98"/>
        <end position="118"/>
    </location>
</feature>
<keyword evidence="10" id="KW-1185">Reference proteome</keyword>
<name>A0ABN9UN06_9DINO</name>
<dbReference type="Gene3D" id="3.60.40.10">
    <property type="entry name" value="PPM-type phosphatase domain"/>
    <property type="match status" value="1"/>
</dbReference>
<proteinExistence type="inferred from homology"/>
<dbReference type="SUPFAM" id="SSF81606">
    <property type="entry name" value="PP2C-like"/>
    <property type="match status" value="1"/>
</dbReference>
<dbReference type="PANTHER" id="PTHR13832:SF837">
    <property type="entry name" value="PROTEIN PHOSPHATASE 2C-LIKE DOMAIN-CONTAINING PROTEIN 1"/>
    <property type="match status" value="1"/>
</dbReference>
<evidence type="ECO:0000256" key="6">
    <source>
        <dbReference type="RuleBase" id="RU003465"/>
    </source>
</evidence>
<dbReference type="InterPro" id="IPR036457">
    <property type="entry name" value="PPM-type-like_dom_sf"/>
</dbReference>
<evidence type="ECO:0000313" key="10">
    <source>
        <dbReference type="Proteomes" id="UP001189429"/>
    </source>
</evidence>
<dbReference type="PANTHER" id="PTHR13832">
    <property type="entry name" value="PROTEIN PHOSPHATASE 2C"/>
    <property type="match status" value="1"/>
</dbReference>
<feature type="region of interest" description="Disordered" evidence="7">
    <location>
        <begin position="1"/>
        <end position="44"/>
    </location>
</feature>
<dbReference type="EMBL" id="CAUYUJ010015972">
    <property type="protein sequence ID" value="CAK0860374.1"/>
    <property type="molecule type" value="Genomic_DNA"/>
</dbReference>
<feature type="compositionally biased region" description="Low complexity" evidence="7">
    <location>
        <begin position="1"/>
        <end position="21"/>
    </location>
</feature>
<dbReference type="SMART" id="SM00332">
    <property type="entry name" value="PP2Cc"/>
    <property type="match status" value="1"/>
</dbReference>
<evidence type="ECO:0000256" key="4">
    <source>
        <dbReference type="ARBA" id="ARBA00022801"/>
    </source>
</evidence>
<feature type="compositionally biased region" description="Acidic residues" evidence="7">
    <location>
        <begin position="22"/>
        <end position="32"/>
    </location>
</feature>
<dbReference type="InterPro" id="IPR015655">
    <property type="entry name" value="PP2C"/>
</dbReference>
<comment type="caution">
    <text evidence="9">The sequence shown here is derived from an EMBL/GenBank/DDBJ whole genome shotgun (WGS) entry which is preliminary data.</text>
</comment>
<comment type="subcellular location">
    <subcellularLocation>
        <location evidence="1">Membrane</location>
        <topology evidence="1">Peripheral membrane protein</topology>
    </subcellularLocation>
</comment>
<keyword evidence="5 6" id="KW-0904">Protein phosphatase</keyword>
<dbReference type="InterPro" id="IPR000222">
    <property type="entry name" value="PP2C_BS"/>
</dbReference>
<evidence type="ECO:0000256" key="3">
    <source>
        <dbReference type="ARBA" id="ARBA00022723"/>
    </source>
</evidence>
<organism evidence="9 10">
    <name type="scientific">Prorocentrum cordatum</name>
    <dbReference type="NCBI Taxonomy" id="2364126"/>
    <lineage>
        <taxon>Eukaryota</taxon>
        <taxon>Sar</taxon>
        <taxon>Alveolata</taxon>
        <taxon>Dinophyceae</taxon>
        <taxon>Prorocentrales</taxon>
        <taxon>Prorocentraceae</taxon>
        <taxon>Prorocentrum</taxon>
    </lineage>
</organism>
<dbReference type="Proteomes" id="UP001189429">
    <property type="component" value="Unassembled WGS sequence"/>
</dbReference>
<accession>A0ABN9UN06</accession>
<comment type="similarity">
    <text evidence="2 6">Belongs to the PP2C family.</text>
</comment>
<dbReference type="CDD" id="cd00143">
    <property type="entry name" value="PP2Cc"/>
    <property type="match status" value="1"/>
</dbReference>
<protein>
    <recommendedName>
        <fullName evidence="8">PPM-type phosphatase domain-containing protein</fullName>
    </recommendedName>
</protein>
<evidence type="ECO:0000256" key="1">
    <source>
        <dbReference type="ARBA" id="ARBA00004170"/>
    </source>
</evidence>
<evidence type="ECO:0000259" key="8">
    <source>
        <dbReference type="PROSITE" id="PS51746"/>
    </source>
</evidence>
<evidence type="ECO:0000256" key="7">
    <source>
        <dbReference type="SAM" id="MobiDB-lite"/>
    </source>
</evidence>
<sequence>SSSSPSALPALMGGPLGADAGDGADEAGEETLGDLSPRSRTYTESLNSGRYMPLTRVVSVCAAALRYGVHSIQGLRPEMEDAHRVVLDVHLIVPGADGGAPSGGSAGSGDGRTSSPFPPALAGAAEALGSMSYFGVFDGHGGSLAAEFVSERLCNLLAQDLGAVAADPVEALRQAFVRTEEQWLKAAAKDELFDGTTAAVALLDRQRGLCVVGNVGDSEVIIGTRRADGVSTLEVLTEVHRIRGNAAEAARVEALGGRVWKGRVGHPRLNPKFASLAVSRAIGDLFFKDAAFTQGKASGLVADPHVTSVQVRGEGVSEQFLLLGCDGFWDKVTYQQALSYVFRLMDTGTDPQAISESLVTCAHDAGSSDNITVMIVML</sequence>